<evidence type="ECO:0000313" key="2">
    <source>
        <dbReference type="EMBL" id="MFD2069144.1"/>
    </source>
</evidence>
<accession>A0ABW4X2B8</accession>
<comment type="caution">
    <text evidence="2">The sequence shown here is derived from an EMBL/GenBank/DDBJ whole genome shotgun (WGS) entry which is preliminary data.</text>
</comment>
<dbReference type="Proteomes" id="UP001597369">
    <property type="component" value="Unassembled WGS sequence"/>
</dbReference>
<sequence>MPVSRNRKKKNNQNNNNKPRIASPMCIHELFQFQFNNCRKCGRARDKFEYDELPKEEQLHWDKAGIQQSIDFILYCPSCEEYSALLKTEEF</sequence>
<dbReference type="EMBL" id="JBHUHV010000058">
    <property type="protein sequence ID" value="MFD2069144.1"/>
    <property type="molecule type" value="Genomic_DNA"/>
</dbReference>
<reference evidence="3" key="1">
    <citation type="journal article" date="2019" name="Int. J. Syst. Evol. Microbiol.">
        <title>The Global Catalogue of Microorganisms (GCM) 10K type strain sequencing project: providing services to taxonomists for standard genome sequencing and annotation.</title>
        <authorList>
            <consortium name="The Broad Institute Genomics Platform"/>
            <consortium name="The Broad Institute Genome Sequencing Center for Infectious Disease"/>
            <person name="Wu L."/>
            <person name="Ma J."/>
        </authorList>
    </citation>
    <scope>NUCLEOTIDE SEQUENCE [LARGE SCALE GENOMIC DNA]</scope>
    <source>
        <strain evidence="3">JCM 16545</strain>
    </source>
</reference>
<protein>
    <submittedName>
        <fullName evidence="2">Uncharacterized protein</fullName>
    </submittedName>
</protein>
<dbReference type="RefSeq" id="WP_229957337.1">
    <property type="nucleotide sequence ID" value="NZ_JAJJWI010000001.1"/>
</dbReference>
<keyword evidence="3" id="KW-1185">Reference proteome</keyword>
<name>A0ABW4X2B8_9BACT</name>
<organism evidence="2 3">
    <name type="scientific">Pontibacter silvestris</name>
    <dbReference type="NCBI Taxonomy" id="2305183"/>
    <lineage>
        <taxon>Bacteria</taxon>
        <taxon>Pseudomonadati</taxon>
        <taxon>Bacteroidota</taxon>
        <taxon>Cytophagia</taxon>
        <taxon>Cytophagales</taxon>
        <taxon>Hymenobacteraceae</taxon>
        <taxon>Pontibacter</taxon>
    </lineage>
</organism>
<evidence type="ECO:0000256" key="1">
    <source>
        <dbReference type="SAM" id="MobiDB-lite"/>
    </source>
</evidence>
<feature type="compositionally biased region" description="Basic residues" evidence="1">
    <location>
        <begin position="1"/>
        <end position="11"/>
    </location>
</feature>
<proteinExistence type="predicted"/>
<gene>
    <name evidence="2" type="ORF">ACFSKU_19835</name>
</gene>
<feature type="region of interest" description="Disordered" evidence="1">
    <location>
        <begin position="1"/>
        <end position="21"/>
    </location>
</feature>
<evidence type="ECO:0000313" key="3">
    <source>
        <dbReference type="Proteomes" id="UP001597369"/>
    </source>
</evidence>